<gene>
    <name evidence="16" type="ORF">BN000_01337</name>
</gene>
<dbReference type="InterPro" id="IPR008250">
    <property type="entry name" value="ATPase_P-typ_transduc_dom_A_sf"/>
</dbReference>
<keyword evidence="7 14" id="KW-0479">Metal-binding</keyword>
<evidence type="ECO:0000313" key="16">
    <source>
        <dbReference type="EMBL" id="CRK81435.1"/>
    </source>
</evidence>
<protein>
    <recommendedName>
        <fullName evidence="12">Cd(2+)-exporting ATPase</fullName>
        <ecNumber evidence="12">7.2.2.21</ecNumber>
    </recommendedName>
</protein>
<dbReference type="Proteomes" id="UP000199087">
    <property type="component" value="Unassembled WGS sequence"/>
</dbReference>
<evidence type="ECO:0000256" key="8">
    <source>
        <dbReference type="ARBA" id="ARBA00022967"/>
    </source>
</evidence>
<dbReference type="InterPro" id="IPR023298">
    <property type="entry name" value="ATPase_P-typ_TM_dom_sf"/>
</dbReference>
<feature type="transmembrane region" description="Helical" evidence="14">
    <location>
        <begin position="641"/>
        <end position="664"/>
    </location>
</feature>
<comment type="subcellular location">
    <subcellularLocation>
        <location evidence="14">Cell membrane</location>
    </subcellularLocation>
    <subcellularLocation>
        <location evidence="1">Membrane</location>
        <topology evidence="1">Multi-pass membrane protein</topology>
    </subcellularLocation>
</comment>
<evidence type="ECO:0000256" key="7">
    <source>
        <dbReference type="ARBA" id="ARBA00022723"/>
    </source>
</evidence>
<accession>A0A0U1NTY8</accession>
<evidence type="ECO:0000259" key="15">
    <source>
        <dbReference type="Pfam" id="PF00122"/>
    </source>
</evidence>
<comment type="similarity">
    <text evidence="2 14">Belongs to the cation transport ATPase (P-type) (TC 3.A.3) family. Type IB subfamily.</text>
</comment>
<dbReference type="PRINTS" id="PR00119">
    <property type="entry name" value="CATATPASE"/>
</dbReference>
<keyword evidence="14" id="KW-0547">Nucleotide-binding</keyword>
<dbReference type="GO" id="GO:0008551">
    <property type="term" value="F:P-type cadmium transporter activity"/>
    <property type="evidence" value="ECO:0007669"/>
    <property type="project" value="UniProtKB-EC"/>
</dbReference>
<evidence type="ECO:0000313" key="17">
    <source>
        <dbReference type="Proteomes" id="UP000199087"/>
    </source>
</evidence>
<evidence type="ECO:0000256" key="14">
    <source>
        <dbReference type="RuleBase" id="RU362081"/>
    </source>
</evidence>
<keyword evidence="14" id="KW-0067">ATP-binding</keyword>
<evidence type="ECO:0000256" key="2">
    <source>
        <dbReference type="ARBA" id="ARBA00006024"/>
    </source>
</evidence>
<dbReference type="Pfam" id="PF00122">
    <property type="entry name" value="E1-E2_ATPase"/>
    <property type="match status" value="1"/>
</dbReference>
<dbReference type="Gene3D" id="2.70.150.10">
    <property type="entry name" value="Calcium-transporting ATPase, cytoplasmic transduction domain A"/>
    <property type="match status" value="1"/>
</dbReference>
<dbReference type="InterPro" id="IPR036412">
    <property type="entry name" value="HAD-like_sf"/>
</dbReference>
<dbReference type="GO" id="GO:0005524">
    <property type="term" value="F:ATP binding"/>
    <property type="evidence" value="ECO:0007669"/>
    <property type="project" value="UniProtKB-UniRule"/>
</dbReference>
<proteinExistence type="inferred from homology"/>
<dbReference type="SFLD" id="SFLDS00003">
    <property type="entry name" value="Haloacid_Dehalogenase"/>
    <property type="match status" value="1"/>
</dbReference>
<evidence type="ECO:0000256" key="3">
    <source>
        <dbReference type="ARBA" id="ARBA00022448"/>
    </source>
</evidence>
<keyword evidence="6 14" id="KW-0812">Transmembrane</keyword>
<dbReference type="GO" id="GO:0005886">
    <property type="term" value="C:plasma membrane"/>
    <property type="evidence" value="ECO:0007669"/>
    <property type="project" value="UniProtKB-SubCell"/>
</dbReference>
<evidence type="ECO:0000256" key="1">
    <source>
        <dbReference type="ARBA" id="ARBA00004141"/>
    </source>
</evidence>
<keyword evidence="9 14" id="KW-1133">Transmembrane helix</keyword>
<feature type="domain" description="P-type ATPase A" evidence="15">
    <location>
        <begin position="196"/>
        <end position="294"/>
    </location>
</feature>
<dbReference type="SFLD" id="SFLDG00002">
    <property type="entry name" value="C1.7:_P-type_atpase_like"/>
    <property type="match status" value="1"/>
</dbReference>
<keyword evidence="3" id="KW-0813">Transport</keyword>
<dbReference type="InterPro" id="IPR018303">
    <property type="entry name" value="ATPase_P-typ_P_site"/>
</dbReference>
<keyword evidence="11 14" id="KW-0472">Membrane</keyword>
<evidence type="ECO:0000256" key="5">
    <source>
        <dbReference type="ARBA" id="ARBA00022553"/>
    </source>
</evidence>
<keyword evidence="10" id="KW-0406">Ion transport</keyword>
<dbReference type="PROSITE" id="PS00154">
    <property type="entry name" value="ATPASE_E1_E2"/>
    <property type="match status" value="1"/>
</dbReference>
<evidence type="ECO:0000256" key="10">
    <source>
        <dbReference type="ARBA" id="ARBA00023065"/>
    </source>
</evidence>
<dbReference type="Pfam" id="PF00702">
    <property type="entry name" value="Hydrolase"/>
    <property type="match status" value="1"/>
</dbReference>
<evidence type="ECO:0000256" key="13">
    <source>
        <dbReference type="ARBA" id="ARBA00049338"/>
    </source>
</evidence>
<dbReference type="SUPFAM" id="SSF56784">
    <property type="entry name" value="HAD-like"/>
    <property type="match status" value="1"/>
</dbReference>
<keyword evidence="4" id="KW-0104">Cadmium</keyword>
<dbReference type="SFLD" id="SFLDF00027">
    <property type="entry name" value="p-type_atpase"/>
    <property type="match status" value="1"/>
</dbReference>
<name>A0A0U1NTY8_9BACI</name>
<comment type="catalytic activity">
    <reaction evidence="13">
        <text>Cd(2+)(in) + ATP + H2O = Cd(2+)(out) + ADP + phosphate + H(+)</text>
        <dbReference type="Rhea" id="RHEA:12132"/>
        <dbReference type="ChEBI" id="CHEBI:15377"/>
        <dbReference type="ChEBI" id="CHEBI:15378"/>
        <dbReference type="ChEBI" id="CHEBI:30616"/>
        <dbReference type="ChEBI" id="CHEBI:43474"/>
        <dbReference type="ChEBI" id="CHEBI:48775"/>
        <dbReference type="ChEBI" id="CHEBI:456216"/>
        <dbReference type="EC" id="7.2.2.21"/>
    </reaction>
</comment>
<dbReference type="PANTHER" id="PTHR48085:SF5">
    <property type="entry name" value="CADMIUM_ZINC-TRANSPORTING ATPASE HMA4-RELATED"/>
    <property type="match status" value="1"/>
</dbReference>
<reference evidence="17" key="1">
    <citation type="submission" date="2015-05" db="EMBL/GenBank/DDBJ databases">
        <authorList>
            <person name="Urmite Genomes"/>
        </authorList>
    </citation>
    <scope>NUCLEOTIDE SEQUENCE [LARGE SCALE GENOMIC DNA]</scope>
    <source>
        <strain evidence="17">LF1</strain>
    </source>
</reference>
<dbReference type="NCBIfam" id="TIGR01494">
    <property type="entry name" value="ATPase_P-type"/>
    <property type="match status" value="1"/>
</dbReference>
<dbReference type="PANTHER" id="PTHR48085">
    <property type="entry name" value="CADMIUM/ZINC-TRANSPORTING ATPASE HMA2-RELATED"/>
    <property type="match status" value="1"/>
</dbReference>
<dbReference type="GO" id="GO:0046872">
    <property type="term" value="F:metal ion binding"/>
    <property type="evidence" value="ECO:0007669"/>
    <property type="project" value="UniProtKB-KW"/>
</dbReference>
<dbReference type="InterPro" id="IPR027256">
    <property type="entry name" value="P-typ_ATPase_IB"/>
</dbReference>
<dbReference type="EMBL" id="CVRB01000001">
    <property type="protein sequence ID" value="CRK81435.1"/>
    <property type="molecule type" value="Genomic_DNA"/>
</dbReference>
<dbReference type="InterPro" id="IPR044492">
    <property type="entry name" value="P_typ_ATPase_HD_dom"/>
</dbReference>
<dbReference type="SUPFAM" id="SSF81653">
    <property type="entry name" value="Calcium ATPase, transduction domain A"/>
    <property type="match status" value="1"/>
</dbReference>
<keyword evidence="5" id="KW-0597">Phosphoprotein</keyword>
<dbReference type="InterPro" id="IPR023214">
    <property type="entry name" value="HAD_sf"/>
</dbReference>
<keyword evidence="17" id="KW-1185">Reference proteome</keyword>
<dbReference type="InterPro" id="IPR001757">
    <property type="entry name" value="P_typ_ATPase"/>
</dbReference>
<organism evidence="16 17">
    <name type="scientific">Neobacillus massiliamazoniensis</name>
    <dbReference type="NCBI Taxonomy" id="1499688"/>
    <lineage>
        <taxon>Bacteria</taxon>
        <taxon>Bacillati</taxon>
        <taxon>Bacillota</taxon>
        <taxon>Bacilli</taxon>
        <taxon>Bacillales</taxon>
        <taxon>Bacillaceae</taxon>
        <taxon>Neobacillus</taxon>
    </lineage>
</organism>
<dbReference type="OrthoDB" id="9813266at2"/>
<dbReference type="GO" id="GO:0016887">
    <property type="term" value="F:ATP hydrolysis activity"/>
    <property type="evidence" value="ECO:0007669"/>
    <property type="project" value="InterPro"/>
</dbReference>
<evidence type="ECO:0000256" key="12">
    <source>
        <dbReference type="ARBA" id="ARBA00039103"/>
    </source>
</evidence>
<dbReference type="InterPro" id="IPR051014">
    <property type="entry name" value="Cation_Transport_ATPase_IB"/>
</dbReference>
<dbReference type="AlphaFoldDB" id="A0A0U1NTY8"/>
<dbReference type="STRING" id="1499688.BN000_01337"/>
<evidence type="ECO:0000256" key="6">
    <source>
        <dbReference type="ARBA" id="ARBA00022692"/>
    </source>
</evidence>
<evidence type="ECO:0000256" key="9">
    <source>
        <dbReference type="ARBA" id="ARBA00022989"/>
    </source>
</evidence>
<dbReference type="InterPro" id="IPR059000">
    <property type="entry name" value="ATPase_P-type_domA"/>
</dbReference>
<comment type="caution">
    <text evidence="14">Lacks conserved residue(s) required for the propagation of feature annotation.</text>
</comment>
<dbReference type="InterPro" id="IPR023299">
    <property type="entry name" value="ATPase_P-typ_cyto_dom_N"/>
</dbReference>
<sequence>MLHKLALIHSIPGRTRFNLGLKYGKGAEIEAIFRSIPFVYSASYTGETGSILIYHDTRVTWKDLYRTLSNSKKETQEKARFPIAEVLVCLSAFVFELTRVSPILTQGTTNLLRPSSLAVLYSSQKIIKNGIVAVMTKGKPNADTLTSAALLASILKGSPKSALIIYLMSTISEWLTEFTAYKTRNYVRDMLSVKVDSVWRVDETGKEERVPVEQVKVGDQVVVFQGEKVVVDGKIVAGVATIDESSITGEFIPKELTTGNNVFAGSVVVEGSVRILVEKAGDDTAISRMIHLIEEAQTKQAPIQSIANRLSDKLVPISFILAGLIYVVTKDWNKVLNMLVIDYVCGIKLSTATAISSSIGLAAKNGILLKGGQTIEKLAQIDTVILDKTGTVTEGRPVVTKVIPFSDWTEDNVLAISASAEEHSSHPIAEAICNEANERNLPIPEHKEIEMIVGRGIKAIINDKLVLVGSKLFLTDWDITLDPLNKLNSEINQDENMVFVSYDTQLIGIIVLEDKVREGMKKTINQLRRHGVDEVIMLTGDRFHPAKKIADKLGMDAFIAEALPEDKANFVMKYKSKTDHLMMVGDGVNDAPALAYANVGITLGTKRTDIAVETADVIVTADDPLALAEVIKMSQKTMKLIYQNLIVTVLVNSGAILMGTLGYITPVIGAAIHNAATIAVVLNSGKIILLGGRGSGNKVSNRSQYYW</sequence>
<dbReference type="SUPFAM" id="SSF81665">
    <property type="entry name" value="Calcium ATPase, transmembrane domain M"/>
    <property type="match status" value="1"/>
</dbReference>
<dbReference type="EC" id="7.2.2.21" evidence="12"/>
<dbReference type="NCBIfam" id="TIGR01525">
    <property type="entry name" value="ATPase-IB_hvy"/>
    <property type="match status" value="1"/>
</dbReference>
<feature type="transmembrane region" description="Helical" evidence="14">
    <location>
        <begin position="670"/>
        <end position="692"/>
    </location>
</feature>
<evidence type="ECO:0000256" key="11">
    <source>
        <dbReference type="ARBA" id="ARBA00023136"/>
    </source>
</evidence>
<keyword evidence="8" id="KW-1278">Translocase</keyword>
<evidence type="ECO:0000256" key="4">
    <source>
        <dbReference type="ARBA" id="ARBA00022539"/>
    </source>
</evidence>
<dbReference type="Gene3D" id="3.40.1110.10">
    <property type="entry name" value="Calcium-transporting ATPase, cytoplasmic domain N"/>
    <property type="match status" value="1"/>
</dbReference>
<dbReference type="Gene3D" id="3.40.50.1000">
    <property type="entry name" value="HAD superfamily/HAD-like"/>
    <property type="match status" value="1"/>
</dbReference>
<keyword evidence="14" id="KW-1003">Cell membrane</keyword>